<reference evidence="13 14" key="1">
    <citation type="submission" date="2019-07" db="EMBL/GenBank/DDBJ databases">
        <title>Whole genome shotgun sequence of Chitinophaga cymbidii NBRC 109752.</title>
        <authorList>
            <person name="Hosoyama A."/>
            <person name="Uohara A."/>
            <person name="Ohji S."/>
            <person name="Ichikawa N."/>
        </authorList>
    </citation>
    <scope>NUCLEOTIDE SEQUENCE [LARGE SCALE GENOMIC DNA]</scope>
    <source>
        <strain evidence="13 14">NBRC 109752</strain>
    </source>
</reference>
<dbReference type="Pfam" id="PF13715">
    <property type="entry name" value="CarbopepD_reg_2"/>
    <property type="match status" value="1"/>
</dbReference>
<name>A0A512RM90_9BACT</name>
<feature type="signal peptide" evidence="10">
    <location>
        <begin position="1"/>
        <end position="30"/>
    </location>
</feature>
<dbReference type="InterPro" id="IPR036942">
    <property type="entry name" value="Beta-barrel_TonB_sf"/>
</dbReference>
<comment type="similarity">
    <text evidence="8 9">Belongs to the TonB-dependent receptor family.</text>
</comment>
<sequence length="1070" mass="117593">MNTITTLSRRLLTFAVLLCSMCFIVQDVSAQQVKQTVTALQVKKGPLAAALKQLQTQAGIDIMYNAALLEKFQVEEATYSNQTVEAVLRDLLKRTGLEFTEKEGVIIIKAPEKQRVPVKGSVTDAESGIALPGVSVQVKGTSSGATTDDAGAFVLNADPATDTLLLSYIGYKNALMPLAGRRELALRLKADASMLSSVVVVGYGETKKDNLTGAVSHVTEKDFNQGVFSSPEQLLQGKVPGLNITRSGDPNGTPAVMLRGPSTLRSGEAQEPFYVIDGVPGASIQLVSMNDIVSIDVLKDASSTAIYGARAANGVIMVTTRRAKEGQKWVSYNAYAALEQVSNRIEMLTGDQLRKWLDDNGKSLNPAYDDGANTDWQKEVTRNGVSHNHNISLGGGAGNTVYDASINYLSNEGIMKGSSLERINVRASLEQRAFNDKLKVNLALSNSISTQHRIPQLVFQNMLLYMPTVNIKNPDGTYKEDFTATRDYYNPVSLIDNNEDRTKTKILLGNIRAELQVLPGLNYTVNASMQDEQINRDVYYNHASALAQQLNGKATRGAFSNTKKILETYFNYDKTFGRHNLKLLAGYSWQEDRRNDGFQSSNQGFVSDALSYNNLGVGNLPVGVIPDWGSSSIDVYRFISFYARANYVYADKYLLQVSARRDGSSVFGVNNRWGVFPAVSAGWRIKQEPFLKEAEWLDDLKLRAGYGVTGNALGFGAFTAVLLYNTTGKFYYNGGLANSIGPTQNANPDLKWESTGMANIGLDFSILNNRIGGSIDFYDKRTSDLIWEYSVPTTQYFLNELIANAGKMSNKGIEIQINAMPVRNRKFTWTTAVNFAHNRNNIESLSNDKFTLTSIPTAVLGGKGQSGNTSQKVVEGQPVGSFYIWRYMGKNDDGVSQFLKNDGTLTVSPTSDDFLYAGSAQPKLSYGWNNSFTYGDFDFNFFLRGVSGNKILNATLANLNSPSDAAIHNIPVFTLQESAMDDKAYFLSDRYMESGNYLRMDNATLGYTVPLKSGSVRRLRFYVSANNLFVITSYSGIDPEINLGGLEPGIDNNNFYPKTRSFLLGVNMTF</sequence>
<dbReference type="PROSITE" id="PS52016">
    <property type="entry name" value="TONB_DEPENDENT_REC_3"/>
    <property type="match status" value="1"/>
</dbReference>
<evidence type="ECO:0000256" key="6">
    <source>
        <dbReference type="ARBA" id="ARBA00023136"/>
    </source>
</evidence>
<evidence type="ECO:0000256" key="8">
    <source>
        <dbReference type="PROSITE-ProRule" id="PRU01360"/>
    </source>
</evidence>
<dbReference type="InterPro" id="IPR039426">
    <property type="entry name" value="TonB-dep_rcpt-like"/>
</dbReference>
<dbReference type="Proteomes" id="UP000321436">
    <property type="component" value="Unassembled WGS sequence"/>
</dbReference>
<dbReference type="SUPFAM" id="SSF49464">
    <property type="entry name" value="Carboxypeptidase regulatory domain-like"/>
    <property type="match status" value="1"/>
</dbReference>
<keyword evidence="3 8" id="KW-1134">Transmembrane beta strand</keyword>
<evidence type="ECO:0000259" key="11">
    <source>
        <dbReference type="Pfam" id="PF00593"/>
    </source>
</evidence>
<keyword evidence="10" id="KW-0732">Signal</keyword>
<dbReference type="Gene3D" id="2.40.170.20">
    <property type="entry name" value="TonB-dependent receptor, beta-barrel domain"/>
    <property type="match status" value="1"/>
</dbReference>
<feature type="domain" description="TonB-dependent receptor-like beta-barrel" evidence="11">
    <location>
        <begin position="472"/>
        <end position="1028"/>
    </location>
</feature>
<dbReference type="InterPro" id="IPR012910">
    <property type="entry name" value="Plug_dom"/>
</dbReference>
<protein>
    <submittedName>
        <fullName evidence="13">SusC/RagA family TonB-linked outer membrane protein</fullName>
    </submittedName>
</protein>
<evidence type="ECO:0000256" key="7">
    <source>
        <dbReference type="ARBA" id="ARBA00023237"/>
    </source>
</evidence>
<dbReference type="GO" id="GO:0009279">
    <property type="term" value="C:cell outer membrane"/>
    <property type="evidence" value="ECO:0007669"/>
    <property type="project" value="UniProtKB-SubCell"/>
</dbReference>
<accession>A0A512RM90</accession>
<keyword evidence="2 8" id="KW-0813">Transport</keyword>
<dbReference type="Pfam" id="PF07715">
    <property type="entry name" value="Plug"/>
    <property type="match status" value="1"/>
</dbReference>
<keyword evidence="6 8" id="KW-0472">Membrane</keyword>
<keyword evidence="14" id="KW-1185">Reference proteome</keyword>
<proteinExistence type="inferred from homology"/>
<dbReference type="InterPro" id="IPR023997">
    <property type="entry name" value="TonB-dep_OMP_SusC/RagA_CS"/>
</dbReference>
<dbReference type="InterPro" id="IPR000531">
    <property type="entry name" value="Beta-barrel_TonB"/>
</dbReference>
<evidence type="ECO:0000313" key="14">
    <source>
        <dbReference type="Proteomes" id="UP000321436"/>
    </source>
</evidence>
<evidence type="ECO:0000256" key="1">
    <source>
        <dbReference type="ARBA" id="ARBA00004571"/>
    </source>
</evidence>
<evidence type="ECO:0000256" key="10">
    <source>
        <dbReference type="SAM" id="SignalP"/>
    </source>
</evidence>
<comment type="subcellular location">
    <subcellularLocation>
        <location evidence="1 8">Cell outer membrane</location>
        <topology evidence="1 8">Multi-pass membrane protein</topology>
    </subcellularLocation>
</comment>
<dbReference type="Pfam" id="PF00593">
    <property type="entry name" value="TonB_dep_Rec_b-barrel"/>
    <property type="match status" value="1"/>
</dbReference>
<dbReference type="InterPro" id="IPR008969">
    <property type="entry name" value="CarboxyPept-like_regulatory"/>
</dbReference>
<dbReference type="Gene3D" id="3.55.50.30">
    <property type="match status" value="1"/>
</dbReference>
<keyword evidence="5 9" id="KW-0798">TonB box</keyword>
<evidence type="ECO:0000259" key="12">
    <source>
        <dbReference type="Pfam" id="PF07715"/>
    </source>
</evidence>
<keyword evidence="7 8" id="KW-0998">Cell outer membrane</keyword>
<dbReference type="AlphaFoldDB" id="A0A512RM90"/>
<dbReference type="InterPro" id="IPR037066">
    <property type="entry name" value="Plug_dom_sf"/>
</dbReference>
<feature type="chain" id="PRO_5022084642" evidence="10">
    <location>
        <begin position="31"/>
        <end position="1070"/>
    </location>
</feature>
<dbReference type="SUPFAM" id="SSF56935">
    <property type="entry name" value="Porins"/>
    <property type="match status" value="1"/>
</dbReference>
<gene>
    <name evidence="13" type="ORF">CCY01nite_30420</name>
</gene>
<evidence type="ECO:0000256" key="5">
    <source>
        <dbReference type="ARBA" id="ARBA00023077"/>
    </source>
</evidence>
<keyword evidence="4 8" id="KW-0812">Transmembrane</keyword>
<evidence type="ECO:0000313" key="13">
    <source>
        <dbReference type="EMBL" id="GEP96782.1"/>
    </source>
</evidence>
<dbReference type="RefSeq" id="WP_186831079.1">
    <property type="nucleotide sequence ID" value="NZ_BKAU01000002.1"/>
</dbReference>
<evidence type="ECO:0000256" key="4">
    <source>
        <dbReference type="ARBA" id="ARBA00022692"/>
    </source>
</evidence>
<dbReference type="EMBL" id="BKAU01000002">
    <property type="protein sequence ID" value="GEP96782.1"/>
    <property type="molecule type" value="Genomic_DNA"/>
</dbReference>
<evidence type="ECO:0000256" key="2">
    <source>
        <dbReference type="ARBA" id="ARBA00022448"/>
    </source>
</evidence>
<organism evidence="13 14">
    <name type="scientific">Chitinophaga cymbidii</name>
    <dbReference type="NCBI Taxonomy" id="1096750"/>
    <lineage>
        <taxon>Bacteria</taxon>
        <taxon>Pseudomonadati</taxon>
        <taxon>Bacteroidota</taxon>
        <taxon>Chitinophagia</taxon>
        <taxon>Chitinophagales</taxon>
        <taxon>Chitinophagaceae</taxon>
        <taxon>Chitinophaga</taxon>
    </lineage>
</organism>
<dbReference type="NCBIfam" id="TIGR04056">
    <property type="entry name" value="OMP_RagA_SusC"/>
    <property type="match status" value="1"/>
</dbReference>
<feature type="domain" description="TonB-dependent receptor plug" evidence="12">
    <location>
        <begin position="208"/>
        <end position="315"/>
    </location>
</feature>
<comment type="caution">
    <text evidence="13">The sequence shown here is derived from an EMBL/GenBank/DDBJ whole genome shotgun (WGS) entry which is preliminary data.</text>
</comment>
<dbReference type="InterPro" id="IPR023996">
    <property type="entry name" value="TonB-dep_OMP_SusC/RagA"/>
</dbReference>
<evidence type="ECO:0000256" key="3">
    <source>
        <dbReference type="ARBA" id="ARBA00022452"/>
    </source>
</evidence>
<dbReference type="Gene3D" id="2.60.40.1120">
    <property type="entry name" value="Carboxypeptidase-like, regulatory domain"/>
    <property type="match status" value="1"/>
</dbReference>
<dbReference type="NCBIfam" id="TIGR04057">
    <property type="entry name" value="SusC_RagA_signa"/>
    <property type="match status" value="1"/>
</dbReference>
<dbReference type="Gene3D" id="2.170.130.10">
    <property type="entry name" value="TonB-dependent receptor, plug domain"/>
    <property type="match status" value="1"/>
</dbReference>
<evidence type="ECO:0000256" key="9">
    <source>
        <dbReference type="RuleBase" id="RU003357"/>
    </source>
</evidence>